<dbReference type="PANTHER" id="PTHR33529:SF6">
    <property type="entry name" value="YJGP_YJGQ FAMILY PERMEASE"/>
    <property type="match status" value="1"/>
</dbReference>
<feature type="transmembrane region" description="Helical" evidence="6">
    <location>
        <begin position="283"/>
        <end position="303"/>
    </location>
</feature>
<gene>
    <name evidence="7" type="ORF">OMAG_001015</name>
</gene>
<reference evidence="7 8" key="1">
    <citation type="submission" date="2015-02" db="EMBL/GenBank/DDBJ databases">
        <title>Single-cell genomics of uncultivated deep-branching MTB reveals a conserved set of magnetosome genes.</title>
        <authorList>
            <person name="Kolinko S."/>
            <person name="Richter M."/>
            <person name="Glockner F.O."/>
            <person name="Brachmann A."/>
            <person name="Schuler D."/>
        </authorList>
    </citation>
    <scope>NUCLEOTIDE SEQUENCE [LARGE SCALE GENOMIC DNA]</scope>
    <source>
        <strain evidence="7">SKK-01</strain>
    </source>
</reference>
<feature type="transmembrane region" description="Helical" evidence="6">
    <location>
        <begin position="53"/>
        <end position="77"/>
    </location>
</feature>
<protein>
    <submittedName>
        <fullName evidence="7">Putative permease YjgP/YjgQ</fullName>
    </submittedName>
</protein>
<accession>A0A0F0CP51</accession>
<evidence type="ECO:0000256" key="1">
    <source>
        <dbReference type="ARBA" id="ARBA00004651"/>
    </source>
</evidence>
<dbReference type="InterPro" id="IPR005495">
    <property type="entry name" value="LptG/LptF_permease"/>
</dbReference>
<dbReference type="GO" id="GO:0015920">
    <property type="term" value="P:lipopolysaccharide transport"/>
    <property type="evidence" value="ECO:0007669"/>
    <property type="project" value="TreeGrafter"/>
</dbReference>
<evidence type="ECO:0000313" key="8">
    <source>
        <dbReference type="Proteomes" id="UP000033428"/>
    </source>
</evidence>
<feature type="transmembrane region" description="Helical" evidence="6">
    <location>
        <begin position="338"/>
        <end position="359"/>
    </location>
</feature>
<sequence length="363" mass="41146">MKILERYMCKSYAVTFLCCILLLMVLGIIGDILGFLDDIFNKGIPLNTILLFYLYFTPFAFVNMVPFAALLSAIFVFNNMSKHHEISAIITSGISLWNVMKPVLMVTIMFCLGTFLVNEYFVPVSTERAAYIRQYKLEAGDIGKKHIVPNLSVYGKGNIIIYAKEYYPDEKKMVDIIIQKLSEDKHVLSKINAGSALWDKASENWIGKNVIISDPNKTGKEALDSEYYDAKVLPILEHPSSFLNTQWDPRLMGYKQVRDYIKLMNYDNPAIERRLMVEFNYKFAFPFTALIVVFTGIPLSIATGRTNALIGMAKGMSVVMLYLPISAFFLALGKKGVIEPFISAHLANVIFISWGIWLVNKRS</sequence>
<comment type="caution">
    <text evidence="7">The sequence shown here is derived from an EMBL/GenBank/DDBJ whole genome shotgun (WGS) entry which is preliminary data.</text>
</comment>
<organism evidence="7 8">
    <name type="scientific">Candidatus Omnitrophus magneticus</name>
    <dbReference type="NCBI Taxonomy" id="1609969"/>
    <lineage>
        <taxon>Bacteria</taxon>
        <taxon>Pseudomonadati</taxon>
        <taxon>Candidatus Omnitrophota</taxon>
        <taxon>Candidatus Omnitrophus</taxon>
    </lineage>
</organism>
<evidence type="ECO:0000256" key="5">
    <source>
        <dbReference type="ARBA" id="ARBA00023136"/>
    </source>
</evidence>
<keyword evidence="4 6" id="KW-1133">Transmembrane helix</keyword>
<dbReference type="EMBL" id="JYNY01000221">
    <property type="protein sequence ID" value="KJJ85123.1"/>
    <property type="molecule type" value="Genomic_DNA"/>
</dbReference>
<keyword evidence="5 6" id="KW-0472">Membrane</keyword>
<dbReference type="Proteomes" id="UP000033428">
    <property type="component" value="Unassembled WGS sequence"/>
</dbReference>
<comment type="subcellular location">
    <subcellularLocation>
        <location evidence="1">Cell membrane</location>
        <topology evidence="1">Multi-pass membrane protein</topology>
    </subcellularLocation>
</comment>
<evidence type="ECO:0000313" key="7">
    <source>
        <dbReference type="EMBL" id="KJJ85123.1"/>
    </source>
</evidence>
<evidence type="ECO:0000256" key="6">
    <source>
        <dbReference type="SAM" id="Phobius"/>
    </source>
</evidence>
<keyword evidence="2" id="KW-1003">Cell membrane</keyword>
<keyword evidence="8" id="KW-1185">Reference proteome</keyword>
<feature type="transmembrane region" description="Helical" evidence="6">
    <location>
        <begin position="315"/>
        <end position="332"/>
    </location>
</feature>
<dbReference type="AlphaFoldDB" id="A0A0F0CP51"/>
<dbReference type="PANTHER" id="PTHR33529">
    <property type="entry name" value="SLR0882 PROTEIN-RELATED"/>
    <property type="match status" value="1"/>
</dbReference>
<evidence type="ECO:0000256" key="2">
    <source>
        <dbReference type="ARBA" id="ARBA00022475"/>
    </source>
</evidence>
<evidence type="ECO:0000256" key="3">
    <source>
        <dbReference type="ARBA" id="ARBA00022692"/>
    </source>
</evidence>
<dbReference type="Pfam" id="PF03739">
    <property type="entry name" value="LptF_LptG"/>
    <property type="match status" value="1"/>
</dbReference>
<name>A0A0F0CP51_9BACT</name>
<evidence type="ECO:0000256" key="4">
    <source>
        <dbReference type="ARBA" id="ARBA00022989"/>
    </source>
</evidence>
<proteinExistence type="predicted"/>
<feature type="transmembrane region" description="Helical" evidence="6">
    <location>
        <begin position="98"/>
        <end position="117"/>
    </location>
</feature>
<keyword evidence="3 6" id="KW-0812">Transmembrane</keyword>
<dbReference type="GO" id="GO:0043190">
    <property type="term" value="C:ATP-binding cassette (ABC) transporter complex"/>
    <property type="evidence" value="ECO:0007669"/>
    <property type="project" value="TreeGrafter"/>
</dbReference>
<feature type="transmembrane region" description="Helical" evidence="6">
    <location>
        <begin position="12"/>
        <end position="33"/>
    </location>
</feature>